<dbReference type="EMBL" id="CABITT030000003">
    <property type="protein sequence ID" value="VVA96196.1"/>
    <property type="molecule type" value="Genomic_DNA"/>
</dbReference>
<accession>A0A565B3E2</accession>
<dbReference type="Proteomes" id="UP000489600">
    <property type="component" value="Unassembled WGS sequence"/>
</dbReference>
<protein>
    <submittedName>
        <fullName evidence="2">Uncharacterized protein</fullName>
    </submittedName>
</protein>
<keyword evidence="1" id="KW-0472">Membrane</keyword>
<name>A0A565B3E2_9BRAS</name>
<proteinExistence type="predicted"/>
<evidence type="ECO:0000256" key="1">
    <source>
        <dbReference type="SAM" id="Phobius"/>
    </source>
</evidence>
<keyword evidence="1" id="KW-0812">Transmembrane</keyword>
<organism evidence="2 3">
    <name type="scientific">Arabis nemorensis</name>
    <dbReference type="NCBI Taxonomy" id="586526"/>
    <lineage>
        <taxon>Eukaryota</taxon>
        <taxon>Viridiplantae</taxon>
        <taxon>Streptophyta</taxon>
        <taxon>Embryophyta</taxon>
        <taxon>Tracheophyta</taxon>
        <taxon>Spermatophyta</taxon>
        <taxon>Magnoliopsida</taxon>
        <taxon>eudicotyledons</taxon>
        <taxon>Gunneridae</taxon>
        <taxon>Pentapetalae</taxon>
        <taxon>rosids</taxon>
        <taxon>malvids</taxon>
        <taxon>Brassicales</taxon>
        <taxon>Brassicaceae</taxon>
        <taxon>Arabideae</taxon>
        <taxon>Arabis</taxon>
    </lineage>
</organism>
<comment type="caution">
    <text evidence="2">The sequence shown here is derived from an EMBL/GenBank/DDBJ whole genome shotgun (WGS) entry which is preliminary data.</text>
</comment>
<keyword evidence="3" id="KW-1185">Reference proteome</keyword>
<keyword evidence="1" id="KW-1133">Transmembrane helix</keyword>
<feature type="transmembrane region" description="Helical" evidence="1">
    <location>
        <begin position="20"/>
        <end position="37"/>
    </location>
</feature>
<reference evidence="2" key="1">
    <citation type="submission" date="2019-07" db="EMBL/GenBank/DDBJ databases">
        <authorList>
            <person name="Dittberner H."/>
        </authorList>
    </citation>
    <scope>NUCLEOTIDE SEQUENCE [LARGE SCALE GENOMIC DNA]</scope>
</reference>
<evidence type="ECO:0000313" key="3">
    <source>
        <dbReference type="Proteomes" id="UP000489600"/>
    </source>
</evidence>
<evidence type="ECO:0000313" key="2">
    <source>
        <dbReference type="EMBL" id="VVA96196.1"/>
    </source>
</evidence>
<sequence length="112" mass="11983">MALTVLTWVIMPKSALHGREGWAFCVFYIVAFLLSLFKSSEIQLRVFNNDDGHALPIESVSNQPDGSSTAVRNQLDGSSTAVRTLTSKTCTTVGSEIWTGTGPSSVPPLPAV</sequence>
<dbReference type="AlphaFoldDB" id="A0A565B3E2"/>
<gene>
    <name evidence="2" type="ORF">ANE_LOCUS6641</name>
</gene>